<dbReference type="EMBL" id="WKPO01000064">
    <property type="protein sequence ID" value="MSB51217.1"/>
    <property type="molecule type" value="Genomic_DNA"/>
</dbReference>
<dbReference type="Pfam" id="PF08220">
    <property type="entry name" value="HTH_DeoR"/>
    <property type="match status" value="1"/>
</dbReference>
<dbReference type="GO" id="GO:0003700">
    <property type="term" value="F:DNA-binding transcription factor activity"/>
    <property type="evidence" value="ECO:0007669"/>
    <property type="project" value="InterPro"/>
</dbReference>
<dbReference type="EMBL" id="WKPR01000002">
    <property type="protein sequence ID" value="MSB18166.1"/>
    <property type="molecule type" value="Genomic_DNA"/>
</dbReference>
<evidence type="ECO:0000313" key="7">
    <source>
        <dbReference type="EMBL" id="MSB51217.1"/>
    </source>
</evidence>
<dbReference type="Proteomes" id="UP001211006">
    <property type="component" value="Unassembled WGS sequence"/>
</dbReference>
<evidence type="ECO:0000259" key="3">
    <source>
        <dbReference type="PROSITE" id="PS51000"/>
    </source>
</evidence>
<dbReference type="SUPFAM" id="SSF46785">
    <property type="entry name" value="Winged helix' DNA-binding domain"/>
    <property type="match status" value="1"/>
</dbReference>
<evidence type="ECO:0000313" key="9">
    <source>
        <dbReference type="Proteomes" id="UP000434475"/>
    </source>
</evidence>
<dbReference type="SMART" id="SM00420">
    <property type="entry name" value="HTH_DEOR"/>
    <property type="match status" value="1"/>
</dbReference>
<organism evidence="6 9">
    <name type="scientific">Flavonifractor plautii</name>
    <name type="common">Fusobacterium plautii</name>
    <dbReference type="NCBI Taxonomy" id="292800"/>
    <lineage>
        <taxon>Bacteria</taxon>
        <taxon>Bacillati</taxon>
        <taxon>Bacillota</taxon>
        <taxon>Clostridia</taxon>
        <taxon>Eubacteriales</taxon>
        <taxon>Oscillospiraceae</taxon>
        <taxon>Flavonifractor</taxon>
    </lineage>
</organism>
<evidence type="ECO:0000313" key="4">
    <source>
        <dbReference type="EMBL" id="MDB7908094.1"/>
    </source>
</evidence>
<dbReference type="Gene3D" id="1.10.10.10">
    <property type="entry name" value="Winged helix-like DNA-binding domain superfamily/Winged helix DNA-binding domain"/>
    <property type="match status" value="1"/>
</dbReference>
<dbReference type="Proteomes" id="UP001211173">
    <property type="component" value="Unassembled WGS sequence"/>
</dbReference>
<gene>
    <name evidence="7" type="ORF">GKE90_21450</name>
    <name evidence="6" type="ORF">GKE97_01390</name>
    <name evidence="4" type="ORF">PND83_19090</name>
    <name evidence="5" type="ORF">PNE06_21965</name>
</gene>
<dbReference type="InterPro" id="IPR036388">
    <property type="entry name" value="WH-like_DNA-bd_sf"/>
</dbReference>
<keyword evidence="1" id="KW-0805">Transcription regulation</keyword>
<feature type="domain" description="HTH deoR-type" evidence="3">
    <location>
        <begin position="11"/>
        <end position="69"/>
    </location>
</feature>
<evidence type="ECO:0000313" key="5">
    <source>
        <dbReference type="EMBL" id="MDB7935755.1"/>
    </source>
</evidence>
<proteinExistence type="predicted"/>
<name>A0A6I2QZ11_FLAPL</name>
<dbReference type="InterPro" id="IPR036390">
    <property type="entry name" value="WH_DNA-bd_sf"/>
</dbReference>
<evidence type="ECO:0000313" key="6">
    <source>
        <dbReference type="EMBL" id="MSB18166.1"/>
    </source>
</evidence>
<sequence>MEVKGGECVRMNDRQQQLISLLCQRRSDSIQNLAMELGVCERTIRRDIEELTLTYPIETVRGRYGGGVRMADWYFQDRPKLTPKQTALLKRLAIGLHGEDLDEMNRILTHFAS</sequence>
<dbReference type="RefSeq" id="WP_021630709.1">
    <property type="nucleotide sequence ID" value="NZ_BAABZG010000001.1"/>
</dbReference>
<reference evidence="8 9" key="1">
    <citation type="journal article" date="2019" name="Nat. Med.">
        <title>A library of human gut bacterial isolates paired with longitudinal multiomics data enables mechanistic microbiome research.</title>
        <authorList>
            <person name="Poyet M."/>
            <person name="Groussin M."/>
            <person name="Gibbons S.M."/>
            <person name="Avila-Pacheco J."/>
            <person name="Jiang X."/>
            <person name="Kearney S.M."/>
            <person name="Perrotta A.R."/>
            <person name="Berdy B."/>
            <person name="Zhao S."/>
            <person name="Lieberman T.D."/>
            <person name="Swanson P.K."/>
            <person name="Smith M."/>
            <person name="Roesemann S."/>
            <person name="Alexander J.E."/>
            <person name="Rich S.A."/>
            <person name="Livny J."/>
            <person name="Vlamakis H."/>
            <person name="Clish C."/>
            <person name="Bullock K."/>
            <person name="Deik A."/>
            <person name="Scott J."/>
            <person name="Pierce K.A."/>
            <person name="Xavier R.J."/>
            <person name="Alm E.J."/>
        </authorList>
    </citation>
    <scope>NUCLEOTIDE SEQUENCE [LARGE SCALE GENOMIC DNA]</scope>
    <source>
        <strain evidence="6 9">BIOML-A2</strain>
        <strain evidence="7 8">BIOML-A5</strain>
    </source>
</reference>
<dbReference type="EMBL" id="JAQLWO010000026">
    <property type="protein sequence ID" value="MDB7908094.1"/>
    <property type="molecule type" value="Genomic_DNA"/>
</dbReference>
<reference evidence="4" key="2">
    <citation type="submission" date="2023-01" db="EMBL/GenBank/DDBJ databases">
        <title>Human gut microbiome strain richness.</title>
        <authorList>
            <person name="Chen-Liaw A."/>
        </authorList>
    </citation>
    <scope>NUCLEOTIDE SEQUENCE</scope>
    <source>
        <strain evidence="5">1001287st1_F4_1001285I_161205</strain>
        <strain evidence="4">2225st1_A6_2225SCRN_200828</strain>
    </source>
</reference>
<protein>
    <submittedName>
        <fullName evidence="6">DeoR family transcriptional regulator</fullName>
    </submittedName>
</protein>
<comment type="caution">
    <text evidence="6">The sequence shown here is derived from an EMBL/GenBank/DDBJ whole genome shotgun (WGS) entry which is preliminary data.</text>
</comment>
<evidence type="ECO:0000256" key="1">
    <source>
        <dbReference type="ARBA" id="ARBA00023015"/>
    </source>
</evidence>
<evidence type="ECO:0000256" key="2">
    <source>
        <dbReference type="ARBA" id="ARBA00023163"/>
    </source>
</evidence>
<keyword evidence="2" id="KW-0804">Transcription</keyword>
<dbReference type="Proteomes" id="UP000434475">
    <property type="component" value="Unassembled WGS sequence"/>
</dbReference>
<evidence type="ECO:0000313" key="8">
    <source>
        <dbReference type="Proteomes" id="UP000429811"/>
    </source>
</evidence>
<dbReference type="Proteomes" id="UP000429811">
    <property type="component" value="Unassembled WGS sequence"/>
</dbReference>
<accession>A0A6I2QZ11</accession>
<dbReference type="AlphaFoldDB" id="A0A6I2QZ11"/>
<dbReference type="PROSITE" id="PS51000">
    <property type="entry name" value="HTH_DEOR_2"/>
    <property type="match status" value="1"/>
</dbReference>
<dbReference type="InterPro" id="IPR001034">
    <property type="entry name" value="DeoR_HTH"/>
</dbReference>
<dbReference type="EMBL" id="JAQLWV010000053">
    <property type="protein sequence ID" value="MDB7935755.1"/>
    <property type="molecule type" value="Genomic_DNA"/>
</dbReference>